<feature type="domain" description="SnoaL-like" evidence="1">
    <location>
        <begin position="11"/>
        <end position="87"/>
    </location>
</feature>
<gene>
    <name evidence="2" type="ORF">IC235_05910</name>
</gene>
<dbReference type="RefSeq" id="WP_191004240.1">
    <property type="nucleotide sequence ID" value="NZ_JACXAD010000005.1"/>
</dbReference>
<dbReference type="Proteomes" id="UP000612233">
    <property type="component" value="Unassembled WGS sequence"/>
</dbReference>
<keyword evidence="3" id="KW-1185">Reference proteome</keyword>
<dbReference type="EMBL" id="JACXAD010000005">
    <property type="protein sequence ID" value="MBD2767423.1"/>
    <property type="molecule type" value="Genomic_DNA"/>
</dbReference>
<comment type="caution">
    <text evidence="2">The sequence shown here is derived from an EMBL/GenBank/DDBJ whole genome shotgun (WGS) entry which is preliminary data.</text>
</comment>
<evidence type="ECO:0000259" key="1">
    <source>
        <dbReference type="Pfam" id="PF12680"/>
    </source>
</evidence>
<dbReference type="InterPro" id="IPR037401">
    <property type="entry name" value="SnoaL-like"/>
</dbReference>
<accession>A0A927GIG7</accession>
<evidence type="ECO:0000313" key="2">
    <source>
        <dbReference type="EMBL" id="MBD2767423.1"/>
    </source>
</evidence>
<dbReference type="Pfam" id="PF12680">
    <property type="entry name" value="SnoaL_2"/>
    <property type="match status" value="1"/>
</dbReference>
<dbReference type="SUPFAM" id="SSF54427">
    <property type="entry name" value="NTF2-like"/>
    <property type="match status" value="1"/>
</dbReference>
<organism evidence="2 3">
    <name type="scientific">Hymenobacter montanus</name>
    <dbReference type="NCBI Taxonomy" id="2771359"/>
    <lineage>
        <taxon>Bacteria</taxon>
        <taxon>Pseudomonadati</taxon>
        <taxon>Bacteroidota</taxon>
        <taxon>Cytophagia</taxon>
        <taxon>Cytophagales</taxon>
        <taxon>Hymenobacteraceae</taxon>
        <taxon>Hymenobacter</taxon>
    </lineage>
</organism>
<proteinExistence type="predicted"/>
<sequence length="125" mass="14178">MTPQEASAFAHDWVASWNAHDLDRIMEHYADELDFRSPIIQQLGADPTGVIRLKTELRAYFADALGRYPTLRFELEQVLPGVDSLVLYYQSINQLQAAEYMELDPAGRVRGVRAHYTRATPPSAN</sequence>
<dbReference type="Gene3D" id="3.10.450.50">
    <property type="match status" value="1"/>
</dbReference>
<dbReference type="InterPro" id="IPR032710">
    <property type="entry name" value="NTF2-like_dom_sf"/>
</dbReference>
<evidence type="ECO:0000313" key="3">
    <source>
        <dbReference type="Proteomes" id="UP000612233"/>
    </source>
</evidence>
<protein>
    <submittedName>
        <fullName evidence="2">Nuclear transport factor 2 family protein</fullName>
    </submittedName>
</protein>
<name>A0A927GIG7_9BACT</name>
<dbReference type="AlphaFoldDB" id="A0A927GIG7"/>
<reference evidence="2" key="1">
    <citation type="submission" date="2020-09" db="EMBL/GenBank/DDBJ databases">
        <authorList>
            <person name="Kim M.K."/>
        </authorList>
    </citation>
    <scope>NUCLEOTIDE SEQUENCE</scope>
    <source>
        <strain evidence="2">BT664</strain>
    </source>
</reference>